<dbReference type="AlphaFoldDB" id="A0A2H0NEQ7"/>
<name>A0A2H0NEQ7_9BACT</name>
<evidence type="ECO:0000313" key="1">
    <source>
        <dbReference type="EMBL" id="PIR06566.1"/>
    </source>
</evidence>
<reference evidence="1 2" key="1">
    <citation type="submission" date="2017-09" db="EMBL/GenBank/DDBJ databases">
        <title>Depth-based differentiation of microbial function through sediment-hosted aquifers and enrichment of novel symbionts in the deep terrestrial subsurface.</title>
        <authorList>
            <person name="Probst A.J."/>
            <person name="Ladd B."/>
            <person name="Jarett J.K."/>
            <person name="Geller-Mcgrath D.E."/>
            <person name="Sieber C.M."/>
            <person name="Emerson J.B."/>
            <person name="Anantharaman K."/>
            <person name="Thomas B.C."/>
            <person name="Malmstrom R."/>
            <person name="Stieglmeier M."/>
            <person name="Klingl A."/>
            <person name="Woyke T."/>
            <person name="Ryan C.M."/>
            <person name="Banfield J.F."/>
        </authorList>
    </citation>
    <scope>NUCLEOTIDE SEQUENCE [LARGE SCALE GENOMIC DNA]</scope>
    <source>
        <strain evidence="1">CG11_big_fil_rev_8_21_14_0_20_36_20</strain>
    </source>
</reference>
<accession>A0A2H0NEQ7</accession>
<organism evidence="1 2">
    <name type="scientific">Candidatus Komeilibacteria bacterium CG11_big_fil_rev_8_21_14_0_20_36_20</name>
    <dbReference type="NCBI Taxonomy" id="1974477"/>
    <lineage>
        <taxon>Bacteria</taxon>
        <taxon>Candidatus Komeiliibacteriota</taxon>
    </lineage>
</organism>
<sequence length="181" mass="20181">MTPWQKFVPALNAIVFRAVQAGYSHLLLASSTVSVTKEMVETLSGYMDSHTLVVGAALEGHNFSETRFIFTANGKETPWNTLALWNLKYLSITGFLLAGDSPWNTDNAGVEELTTISALQNLYRVNAKLINVPGVIWDTSNWDDDRKAMHDKKMATKISRPESQLGFSSLHPPYVNHIRLT</sequence>
<protein>
    <submittedName>
        <fullName evidence="1">Uncharacterized protein</fullName>
    </submittedName>
</protein>
<proteinExistence type="predicted"/>
<comment type="caution">
    <text evidence="1">The sequence shown here is derived from an EMBL/GenBank/DDBJ whole genome shotgun (WGS) entry which is preliminary data.</text>
</comment>
<dbReference type="Proteomes" id="UP000230564">
    <property type="component" value="Unassembled WGS sequence"/>
</dbReference>
<gene>
    <name evidence="1" type="ORF">COV55_03515</name>
</gene>
<dbReference type="EMBL" id="PCWQ01000012">
    <property type="protein sequence ID" value="PIR06566.1"/>
    <property type="molecule type" value="Genomic_DNA"/>
</dbReference>
<evidence type="ECO:0000313" key="2">
    <source>
        <dbReference type="Proteomes" id="UP000230564"/>
    </source>
</evidence>